<name>A0AAD7Z4U8_DIPPU</name>
<dbReference type="Proteomes" id="UP001233999">
    <property type="component" value="Unassembled WGS sequence"/>
</dbReference>
<dbReference type="AlphaFoldDB" id="A0AAD7Z4U8"/>
<feature type="transmembrane region" description="Helical" evidence="1">
    <location>
        <begin position="7"/>
        <end position="29"/>
    </location>
</feature>
<organism evidence="2 3">
    <name type="scientific">Diploptera punctata</name>
    <name type="common">Pacific beetle cockroach</name>
    <dbReference type="NCBI Taxonomy" id="6984"/>
    <lineage>
        <taxon>Eukaryota</taxon>
        <taxon>Metazoa</taxon>
        <taxon>Ecdysozoa</taxon>
        <taxon>Arthropoda</taxon>
        <taxon>Hexapoda</taxon>
        <taxon>Insecta</taxon>
        <taxon>Pterygota</taxon>
        <taxon>Neoptera</taxon>
        <taxon>Polyneoptera</taxon>
        <taxon>Dictyoptera</taxon>
        <taxon>Blattodea</taxon>
        <taxon>Blaberoidea</taxon>
        <taxon>Blaberidae</taxon>
        <taxon>Diplopterinae</taxon>
        <taxon>Diploptera</taxon>
    </lineage>
</organism>
<feature type="non-terminal residue" evidence="2">
    <location>
        <position position="77"/>
    </location>
</feature>
<evidence type="ECO:0000313" key="3">
    <source>
        <dbReference type="Proteomes" id="UP001233999"/>
    </source>
</evidence>
<comment type="caution">
    <text evidence="2">The sequence shown here is derived from an EMBL/GenBank/DDBJ whole genome shotgun (WGS) entry which is preliminary data.</text>
</comment>
<dbReference type="EMBL" id="JASPKZ010010666">
    <property type="protein sequence ID" value="KAJ9573948.1"/>
    <property type="molecule type" value="Genomic_DNA"/>
</dbReference>
<keyword evidence="1" id="KW-1133">Transmembrane helix</keyword>
<reference evidence="2" key="2">
    <citation type="submission" date="2023-05" db="EMBL/GenBank/DDBJ databases">
        <authorList>
            <person name="Fouks B."/>
        </authorList>
    </citation>
    <scope>NUCLEOTIDE SEQUENCE</scope>
    <source>
        <strain evidence="2">Stay&amp;Tobe</strain>
        <tissue evidence="2">Testes</tissue>
    </source>
</reference>
<protein>
    <submittedName>
        <fullName evidence="2">Uncharacterized protein</fullName>
    </submittedName>
</protein>
<reference evidence="2" key="1">
    <citation type="journal article" date="2023" name="IScience">
        <title>Live-bearing cockroach genome reveals convergent evolutionary mechanisms linked to viviparity in insects and beyond.</title>
        <authorList>
            <person name="Fouks B."/>
            <person name="Harrison M.C."/>
            <person name="Mikhailova A.A."/>
            <person name="Marchal E."/>
            <person name="English S."/>
            <person name="Carruthers M."/>
            <person name="Jennings E.C."/>
            <person name="Chiamaka E.L."/>
            <person name="Frigard R.A."/>
            <person name="Pippel M."/>
            <person name="Attardo G.M."/>
            <person name="Benoit J.B."/>
            <person name="Bornberg-Bauer E."/>
            <person name="Tobe S.S."/>
        </authorList>
    </citation>
    <scope>NUCLEOTIDE SEQUENCE</scope>
    <source>
        <strain evidence="2">Stay&amp;Tobe</strain>
    </source>
</reference>
<keyword evidence="1" id="KW-0812">Transmembrane</keyword>
<evidence type="ECO:0000313" key="2">
    <source>
        <dbReference type="EMBL" id="KAJ9573948.1"/>
    </source>
</evidence>
<keyword evidence="1" id="KW-0472">Membrane</keyword>
<evidence type="ECO:0000256" key="1">
    <source>
        <dbReference type="SAM" id="Phobius"/>
    </source>
</evidence>
<accession>A0AAD7Z4U8</accession>
<sequence length="77" mass="9069">PCIHVQFFNLTLAMPLSLRLLLFLGRFSLRLPSSILASNINLELLTTLFVLRILRWANTWQRSLQIRYIKLSFQLQP</sequence>
<proteinExistence type="predicted"/>
<keyword evidence="3" id="KW-1185">Reference proteome</keyword>
<feature type="transmembrane region" description="Helical" evidence="1">
    <location>
        <begin position="35"/>
        <end position="54"/>
    </location>
</feature>
<feature type="non-terminal residue" evidence="2">
    <location>
        <position position="1"/>
    </location>
</feature>
<gene>
    <name evidence="2" type="ORF">L9F63_008668</name>
</gene>